<dbReference type="EMBL" id="JYDS01000539">
    <property type="protein sequence ID" value="KRZ03205.1"/>
    <property type="molecule type" value="Genomic_DNA"/>
</dbReference>
<comment type="caution">
    <text evidence="3">The sequence shown here is derived from an EMBL/GenBank/DDBJ whole genome shotgun (WGS) entry which is preliminary data.</text>
</comment>
<keyword evidence="4" id="KW-1185">Reference proteome</keyword>
<feature type="signal peptide" evidence="2">
    <location>
        <begin position="1"/>
        <end position="21"/>
    </location>
</feature>
<gene>
    <name evidence="3" type="ORF">T4B_9944</name>
</gene>
<keyword evidence="2" id="KW-0732">Signal</keyword>
<feature type="region of interest" description="Disordered" evidence="1">
    <location>
        <begin position="106"/>
        <end position="138"/>
    </location>
</feature>
<protein>
    <submittedName>
        <fullName evidence="3">Uncharacterized protein</fullName>
    </submittedName>
</protein>
<accession>A0A0V1GYU6</accession>
<dbReference type="AlphaFoldDB" id="A0A0V1GYU6"/>
<name>A0A0V1GYU6_TRIPS</name>
<evidence type="ECO:0000256" key="1">
    <source>
        <dbReference type="SAM" id="MobiDB-lite"/>
    </source>
</evidence>
<sequence>MPNLSKKGLISLRLFIGCGLAASDSPKAWICDCLIKRRSASDNSSMLRRILTLLNPTGILALSMKRRHHAVTRNSLTRSLNLSGPKMDVASRAAAVIITTAVARHSRSTSSTSPGVLRSPRIDQADGASRNQGGPSHQVAEAARVVMLHPRLARSAGLSWVGQWPQY</sequence>
<organism evidence="3 4">
    <name type="scientific">Trichinella pseudospiralis</name>
    <name type="common">Parasitic roundworm</name>
    <dbReference type="NCBI Taxonomy" id="6337"/>
    <lineage>
        <taxon>Eukaryota</taxon>
        <taxon>Metazoa</taxon>
        <taxon>Ecdysozoa</taxon>
        <taxon>Nematoda</taxon>
        <taxon>Enoplea</taxon>
        <taxon>Dorylaimia</taxon>
        <taxon>Trichinellida</taxon>
        <taxon>Trichinellidae</taxon>
        <taxon>Trichinella</taxon>
    </lineage>
</organism>
<evidence type="ECO:0000256" key="2">
    <source>
        <dbReference type="SAM" id="SignalP"/>
    </source>
</evidence>
<feature type="chain" id="PRO_5006878719" evidence="2">
    <location>
        <begin position="22"/>
        <end position="167"/>
    </location>
</feature>
<evidence type="ECO:0000313" key="4">
    <source>
        <dbReference type="Proteomes" id="UP000054805"/>
    </source>
</evidence>
<evidence type="ECO:0000313" key="3">
    <source>
        <dbReference type="EMBL" id="KRZ03205.1"/>
    </source>
</evidence>
<proteinExistence type="predicted"/>
<reference evidence="3 4" key="1">
    <citation type="submission" date="2015-01" db="EMBL/GenBank/DDBJ databases">
        <title>Evolution of Trichinella species and genotypes.</title>
        <authorList>
            <person name="Korhonen P.K."/>
            <person name="Edoardo P."/>
            <person name="Giuseppe L.R."/>
            <person name="Gasser R.B."/>
        </authorList>
    </citation>
    <scope>NUCLEOTIDE SEQUENCE [LARGE SCALE GENOMIC DNA]</scope>
    <source>
        <strain evidence="3">ISS588</strain>
    </source>
</reference>
<dbReference type="Proteomes" id="UP000054805">
    <property type="component" value="Unassembled WGS sequence"/>
</dbReference>